<dbReference type="Proteomes" id="UP001219355">
    <property type="component" value="Chromosome 4"/>
</dbReference>
<reference evidence="13" key="1">
    <citation type="submission" date="2023-03" db="EMBL/GenBank/DDBJ databases">
        <title>Emydomyces testavorans Genome Sequence.</title>
        <authorList>
            <person name="Hoyer L."/>
        </authorList>
    </citation>
    <scope>NUCLEOTIDE SEQUENCE</scope>
    <source>
        <strain evidence="13">16-2883</strain>
    </source>
</reference>
<keyword evidence="11" id="KW-1133">Transmembrane helix</keyword>
<accession>A0AAF0DLB4</accession>
<dbReference type="InterPro" id="IPR012946">
    <property type="entry name" value="X8"/>
</dbReference>
<feature type="transmembrane region" description="Helical" evidence="11">
    <location>
        <begin position="500"/>
        <end position="523"/>
    </location>
</feature>
<dbReference type="SMART" id="SM00768">
    <property type="entry name" value="X8"/>
    <property type="match status" value="1"/>
</dbReference>
<keyword evidence="6" id="KW-1015">Disulfide bond</keyword>
<keyword evidence="4 9" id="KW-0732">Signal</keyword>
<feature type="compositionally biased region" description="Low complexity" evidence="10">
    <location>
        <begin position="478"/>
        <end position="488"/>
    </location>
</feature>
<proteinExistence type="inferred from homology"/>
<keyword evidence="5 9" id="KW-0472">Membrane</keyword>
<evidence type="ECO:0000256" key="1">
    <source>
        <dbReference type="ARBA" id="ARBA00004609"/>
    </source>
</evidence>
<dbReference type="InterPro" id="IPR017853">
    <property type="entry name" value="GH"/>
</dbReference>
<dbReference type="GO" id="GO:0098552">
    <property type="term" value="C:side of membrane"/>
    <property type="evidence" value="ECO:0007669"/>
    <property type="project" value="UniProtKB-KW"/>
</dbReference>
<keyword evidence="9" id="KW-0808">Transferase</keyword>
<keyword evidence="11" id="KW-0812">Transmembrane</keyword>
<evidence type="ECO:0000313" key="13">
    <source>
        <dbReference type="EMBL" id="WEW60603.1"/>
    </source>
</evidence>
<dbReference type="GO" id="GO:0042124">
    <property type="term" value="F:1,3-beta-glucanosyltransferase activity"/>
    <property type="evidence" value="ECO:0007669"/>
    <property type="project" value="TreeGrafter"/>
</dbReference>
<dbReference type="SUPFAM" id="SSF51445">
    <property type="entry name" value="(Trans)glycosidases"/>
    <property type="match status" value="1"/>
</dbReference>
<evidence type="ECO:0000259" key="12">
    <source>
        <dbReference type="SMART" id="SM00768"/>
    </source>
</evidence>
<dbReference type="GO" id="GO:0005886">
    <property type="term" value="C:plasma membrane"/>
    <property type="evidence" value="ECO:0007669"/>
    <property type="project" value="UniProtKB-SubCell"/>
</dbReference>
<dbReference type="AlphaFoldDB" id="A0AAF0DLB4"/>
<dbReference type="GO" id="GO:0031505">
    <property type="term" value="P:fungal-type cell wall organization"/>
    <property type="evidence" value="ECO:0007669"/>
    <property type="project" value="TreeGrafter"/>
</dbReference>
<sequence length="524" mass="56128">MRFSNALAGAAVVAGSVVSAAVDPIVVKGSKFFYKSNGTEFFMRGVAYQQDFSSNGTTSGGSSYKDPLADSDGCKRDIPLLQELRTNTIRVYAVDPKKDHSQCMKMLDDAGIYVVADLGEPKTSINRDDPKWDDELYQRYTSVIDDLAKYSNTLGFFAGNEVTNNKSNTEASAFVKGAVRDMKAYIKRKNYRPMGVGYATNDDAEIRADMTDYFNCNSQDESIDFWGYNIYSWCGDSSFTKSGYDVVVKDFKTFNVPVFFAEYGCNLVQPRKFTEVQAIYGSQMTPVLSGGLVKLDGGKTSKMPDFKNLADQMKKADPTGVDMSKYTPTNTALRSCPTGDSWKASKNLPPTPNQELCGCMVKSLTCVAKDSIDDKALGDLFGTVCGLNKDACAGINADAAKGVYGAYSMCNPRDKLSFAFNSYYQAQASKGNGQNACDFNGNARKQSPIKPSGTCSSLVQQAGTDGKGTVTSVPTGTSSFSSSSSSSSSAAASPMAVPPIGFGLIQLGAYLICAVVAGAGMLVL</sequence>
<comment type="similarity">
    <text evidence="2 9">Belongs to the glycosyl hydrolase 72 family.</text>
</comment>
<evidence type="ECO:0000256" key="4">
    <source>
        <dbReference type="ARBA" id="ARBA00022729"/>
    </source>
</evidence>
<evidence type="ECO:0000256" key="8">
    <source>
        <dbReference type="ARBA" id="ARBA00023288"/>
    </source>
</evidence>
<feature type="chain" id="PRO_5041783103" description="1,3-beta-glucanosyltransferase" evidence="9">
    <location>
        <begin position="22"/>
        <end position="524"/>
    </location>
</feature>
<evidence type="ECO:0000256" key="6">
    <source>
        <dbReference type="ARBA" id="ARBA00023157"/>
    </source>
</evidence>
<dbReference type="EMBL" id="CP120630">
    <property type="protein sequence ID" value="WEW60603.1"/>
    <property type="molecule type" value="Genomic_DNA"/>
</dbReference>
<feature type="signal peptide" evidence="9">
    <location>
        <begin position="1"/>
        <end position="21"/>
    </location>
</feature>
<keyword evidence="8 9" id="KW-0449">Lipoprotein</keyword>
<gene>
    <name evidence="13" type="ORF">PRK78_006090</name>
</gene>
<dbReference type="Pfam" id="PF03198">
    <property type="entry name" value="Glyco_hydro_72"/>
    <property type="match status" value="1"/>
</dbReference>
<keyword evidence="7" id="KW-0325">Glycoprotein</keyword>
<dbReference type="InterPro" id="IPR004886">
    <property type="entry name" value="Glucanosyltransferase"/>
</dbReference>
<feature type="compositionally biased region" description="Polar residues" evidence="10">
    <location>
        <begin position="460"/>
        <end position="477"/>
    </location>
</feature>
<dbReference type="PANTHER" id="PTHR31468:SF2">
    <property type="entry name" value="1,3-BETA-GLUCANOSYLTRANSFERASE GAS1"/>
    <property type="match status" value="1"/>
</dbReference>
<organism evidence="13 14">
    <name type="scientific">Emydomyces testavorans</name>
    <dbReference type="NCBI Taxonomy" id="2070801"/>
    <lineage>
        <taxon>Eukaryota</taxon>
        <taxon>Fungi</taxon>
        <taxon>Dikarya</taxon>
        <taxon>Ascomycota</taxon>
        <taxon>Pezizomycotina</taxon>
        <taxon>Eurotiomycetes</taxon>
        <taxon>Eurotiomycetidae</taxon>
        <taxon>Onygenales</taxon>
        <taxon>Nannizziopsiaceae</taxon>
        <taxon>Emydomyces</taxon>
    </lineage>
</organism>
<dbReference type="GO" id="GO:0071970">
    <property type="term" value="P:fungal-type cell wall (1-&gt;3)-beta-D-glucan biosynthetic process"/>
    <property type="evidence" value="ECO:0007669"/>
    <property type="project" value="TreeGrafter"/>
</dbReference>
<evidence type="ECO:0000256" key="5">
    <source>
        <dbReference type="ARBA" id="ARBA00023136"/>
    </source>
</evidence>
<feature type="domain" description="X8" evidence="12">
    <location>
        <begin position="364"/>
        <end position="457"/>
    </location>
</feature>
<keyword evidence="14" id="KW-1185">Reference proteome</keyword>
<comment type="subcellular location">
    <subcellularLocation>
        <location evidence="1 9">Cell membrane</location>
        <topology evidence="1 9">Lipid-anchor</topology>
        <topology evidence="1 9">GPI-anchor</topology>
    </subcellularLocation>
</comment>
<dbReference type="Gene3D" id="1.20.58.1040">
    <property type="match status" value="1"/>
</dbReference>
<dbReference type="FunFam" id="3.20.20.80:FF:000038">
    <property type="entry name" value="1,3-beta-glucanosyltransferase"/>
    <property type="match status" value="1"/>
</dbReference>
<evidence type="ECO:0000256" key="10">
    <source>
        <dbReference type="SAM" id="MobiDB-lite"/>
    </source>
</evidence>
<evidence type="ECO:0000256" key="11">
    <source>
        <dbReference type="SAM" id="Phobius"/>
    </source>
</evidence>
<evidence type="ECO:0000313" key="14">
    <source>
        <dbReference type="Proteomes" id="UP001219355"/>
    </source>
</evidence>
<keyword evidence="3 9" id="KW-0336">GPI-anchor</keyword>
<dbReference type="Gene3D" id="3.20.20.80">
    <property type="entry name" value="Glycosidases"/>
    <property type="match status" value="1"/>
</dbReference>
<evidence type="ECO:0000256" key="3">
    <source>
        <dbReference type="ARBA" id="ARBA00022622"/>
    </source>
</evidence>
<protein>
    <recommendedName>
        <fullName evidence="9">1,3-beta-glucanosyltransferase</fullName>
        <ecNumber evidence="9">2.4.1.-</ecNumber>
    </recommendedName>
</protein>
<feature type="region of interest" description="Disordered" evidence="10">
    <location>
        <begin position="460"/>
        <end position="488"/>
    </location>
</feature>
<dbReference type="EC" id="2.4.1.-" evidence="9"/>
<dbReference type="Pfam" id="PF07983">
    <property type="entry name" value="X8"/>
    <property type="match status" value="1"/>
</dbReference>
<dbReference type="PANTHER" id="PTHR31468">
    <property type="entry name" value="1,3-BETA-GLUCANOSYLTRANSFERASE GAS1"/>
    <property type="match status" value="1"/>
</dbReference>
<evidence type="ECO:0000256" key="2">
    <source>
        <dbReference type="ARBA" id="ARBA00007528"/>
    </source>
</evidence>
<name>A0AAF0DLB4_9EURO</name>
<evidence type="ECO:0000256" key="7">
    <source>
        <dbReference type="ARBA" id="ARBA00023180"/>
    </source>
</evidence>
<evidence type="ECO:0000256" key="9">
    <source>
        <dbReference type="RuleBase" id="RU361209"/>
    </source>
</evidence>
<comment type="function">
    <text evidence="9">Splits internally a 1,3-beta-glucan molecule and transfers the newly generated reducing end (the donor) to the non-reducing end of another 1,3-beta-glucan molecule (the acceptor) forming a 1,3-beta linkage, resulting in the elongation of 1,3-beta-glucan chains in the cell wall.</text>
</comment>